<name>A0A653EW65_9MYCO</name>
<gene>
    <name evidence="4" type="ORF">BIN_B_04195</name>
</gene>
<keyword evidence="1 4" id="KW-0489">Methyltransferase</keyword>
<dbReference type="AlphaFoldDB" id="A0A653EW65"/>
<evidence type="ECO:0000256" key="3">
    <source>
        <dbReference type="ARBA" id="ARBA00022691"/>
    </source>
</evidence>
<dbReference type="SUPFAM" id="SSF53335">
    <property type="entry name" value="S-adenosyl-L-methionine-dependent methyltransferases"/>
    <property type="match status" value="1"/>
</dbReference>
<keyword evidence="3" id="KW-0949">S-adenosyl-L-methionine</keyword>
<sequence>MIGNAGGQTVTSGHRAYQFSGTAPPMPYYGGKTRVATRISTLLPAHEHYVEPFAGSLSVLLAKPSSRMETATTSTVT</sequence>
<proteinExistence type="predicted"/>
<evidence type="ECO:0000256" key="1">
    <source>
        <dbReference type="ARBA" id="ARBA00022603"/>
    </source>
</evidence>
<reference evidence="4" key="1">
    <citation type="submission" date="2019-05" db="EMBL/GenBank/DDBJ databases">
        <authorList>
            <person name="Naeem R."/>
            <person name="Antony C."/>
            <person name="Guan Q."/>
        </authorList>
    </citation>
    <scope>NUCLEOTIDE SEQUENCE</scope>
    <source>
        <strain evidence="4">2</strain>
    </source>
</reference>
<organism evidence="4">
    <name type="scientific">Mycobacterium riyadhense</name>
    <dbReference type="NCBI Taxonomy" id="486698"/>
    <lineage>
        <taxon>Bacteria</taxon>
        <taxon>Bacillati</taxon>
        <taxon>Actinomycetota</taxon>
        <taxon>Actinomycetes</taxon>
        <taxon>Mycobacteriales</taxon>
        <taxon>Mycobacteriaceae</taxon>
        <taxon>Mycobacterium</taxon>
    </lineage>
</organism>
<accession>A0A653EW65</accession>
<protein>
    <submittedName>
        <fullName evidence="4">D12 class N6 adenine-specific DNA methyltransferase</fullName>
    </submittedName>
</protein>
<dbReference type="GO" id="GO:0009307">
    <property type="term" value="P:DNA restriction-modification system"/>
    <property type="evidence" value="ECO:0007669"/>
    <property type="project" value="InterPro"/>
</dbReference>
<dbReference type="InterPro" id="IPR012327">
    <property type="entry name" value="MeTrfase_D12"/>
</dbReference>
<dbReference type="GO" id="GO:0032259">
    <property type="term" value="P:methylation"/>
    <property type="evidence" value="ECO:0007669"/>
    <property type="project" value="UniProtKB-KW"/>
</dbReference>
<evidence type="ECO:0000313" key="4">
    <source>
        <dbReference type="EMBL" id="VTP01795.1"/>
    </source>
</evidence>
<dbReference type="Pfam" id="PF02086">
    <property type="entry name" value="MethyltransfD12"/>
    <property type="match status" value="1"/>
</dbReference>
<dbReference type="Gene3D" id="3.40.50.150">
    <property type="entry name" value="Vaccinia Virus protein VP39"/>
    <property type="match status" value="1"/>
</dbReference>
<dbReference type="EMBL" id="LR589121">
    <property type="protein sequence ID" value="VTP01795.1"/>
    <property type="molecule type" value="Genomic_DNA"/>
</dbReference>
<dbReference type="InterPro" id="IPR029063">
    <property type="entry name" value="SAM-dependent_MTases_sf"/>
</dbReference>
<dbReference type="GO" id="GO:0009007">
    <property type="term" value="F:site-specific DNA-methyltransferase (adenine-specific) activity"/>
    <property type="evidence" value="ECO:0007669"/>
    <property type="project" value="UniProtKB-EC"/>
</dbReference>
<keyword evidence="2 4" id="KW-0808">Transferase</keyword>
<evidence type="ECO:0000256" key="2">
    <source>
        <dbReference type="ARBA" id="ARBA00022679"/>
    </source>
</evidence>